<dbReference type="Proteomes" id="UP001597387">
    <property type="component" value="Unassembled WGS sequence"/>
</dbReference>
<protein>
    <submittedName>
        <fullName evidence="3">Tail fiber domain-containing protein</fullName>
    </submittedName>
</protein>
<keyword evidence="4" id="KW-1185">Reference proteome</keyword>
<name>A0ABW4ZPE5_9SPHI</name>
<sequence>MLKKYFIFKGFALLFLALLCQVGYAQNVGINSTGAAPHESAGLDVSFDTKGFLAPRMTLAQKLAISSPATGLLIYQTDGTAGFYYYNGTTWVFNGSSSQWTTTGSDLYYTGKVGIGSSSAPGYALTIGATANPLYLSGVQEGSGLDSILLIAGGVVKKRVYTATASTNAWSLTGNSGQTNTYNSGSFVGTTDANALRFRTNNVQRMFMDASGNVAIGSNPSFATANEKFLVDAGTTSSYNVISGKGTINNYLQLNIQNLSNGIAASSDIVASNNSGTETTNFVDLGINSTGNTSTDALGGGGNSYLYNKSGNLTIGTATVDKNLRFITGGQATSNIRMKIDSIGNVGIGTGNDDVSESRLNINGGSITNNVNSGLGTVLWVEAERDQYIEMNIQNTSSGQDASADIVATADNGEDDFGYIDMGINSSGYRTGTQGSRILNGPNKAYLYAVGAEMYVGNAAADKPLIFFTNSGSQADEDAKGSERMRITDDGEVLIGYTTDQGDYKLQVNGDIKIDDISYDQVLGSSDRRLKTNISNLKYGLNDIMQLQPVIYNWKKKPDSDKLLGLIAQDVRPLIPEVVKGDESKETLGIDYVGLIPVLINAIKEQQKQIDELKQQVQKLQK</sequence>
<feature type="domain" description="Peptidase S74" evidence="2">
    <location>
        <begin position="526"/>
        <end position="617"/>
    </location>
</feature>
<dbReference type="EMBL" id="JBHUHZ010000002">
    <property type="protein sequence ID" value="MFD2163497.1"/>
    <property type="molecule type" value="Genomic_DNA"/>
</dbReference>
<keyword evidence="1" id="KW-0732">Signal</keyword>
<evidence type="ECO:0000313" key="3">
    <source>
        <dbReference type="EMBL" id="MFD2163497.1"/>
    </source>
</evidence>
<gene>
    <name evidence="3" type="ORF">ACFSJU_13900</name>
</gene>
<comment type="caution">
    <text evidence="3">The sequence shown here is derived from an EMBL/GenBank/DDBJ whole genome shotgun (WGS) entry which is preliminary data.</text>
</comment>
<feature type="signal peptide" evidence="1">
    <location>
        <begin position="1"/>
        <end position="25"/>
    </location>
</feature>
<dbReference type="Pfam" id="PF13884">
    <property type="entry name" value="Peptidase_S74"/>
    <property type="match status" value="1"/>
</dbReference>
<feature type="chain" id="PRO_5046244032" evidence="1">
    <location>
        <begin position="26"/>
        <end position="622"/>
    </location>
</feature>
<dbReference type="RefSeq" id="WP_255900776.1">
    <property type="nucleotide sequence ID" value="NZ_JAFMZO010000002.1"/>
</dbReference>
<reference evidence="4" key="1">
    <citation type="journal article" date="2019" name="Int. J. Syst. Evol. Microbiol.">
        <title>The Global Catalogue of Microorganisms (GCM) 10K type strain sequencing project: providing services to taxonomists for standard genome sequencing and annotation.</title>
        <authorList>
            <consortium name="The Broad Institute Genomics Platform"/>
            <consortium name="The Broad Institute Genome Sequencing Center for Infectious Disease"/>
            <person name="Wu L."/>
            <person name="Ma J."/>
        </authorList>
    </citation>
    <scope>NUCLEOTIDE SEQUENCE [LARGE SCALE GENOMIC DNA]</scope>
    <source>
        <strain evidence="4">KCTC 42217</strain>
    </source>
</reference>
<accession>A0ABW4ZPE5</accession>
<dbReference type="PROSITE" id="PS51688">
    <property type="entry name" value="ICA"/>
    <property type="match status" value="1"/>
</dbReference>
<proteinExistence type="predicted"/>
<evidence type="ECO:0000256" key="1">
    <source>
        <dbReference type="SAM" id="SignalP"/>
    </source>
</evidence>
<organism evidence="3 4">
    <name type="scientific">Paradesertivirga mongoliensis</name>
    <dbReference type="NCBI Taxonomy" id="2100740"/>
    <lineage>
        <taxon>Bacteria</taxon>
        <taxon>Pseudomonadati</taxon>
        <taxon>Bacteroidota</taxon>
        <taxon>Sphingobacteriia</taxon>
        <taxon>Sphingobacteriales</taxon>
        <taxon>Sphingobacteriaceae</taxon>
        <taxon>Paradesertivirga</taxon>
    </lineage>
</organism>
<evidence type="ECO:0000313" key="4">
    <source>
        <dbReference type="Proteomes" id="UP001597387"/>
    </source>
</evidence>
<evidence type="ECO:0000259" key="2">
    <source>
        <dbReference type="PROSITE" id="PS51688"/>
    </source>
</evidence>
<dbReference type="InterPro" id="IPR030392">
    <property type="entry name" value="S74_ICA"/>
</dbReference>